<dbReference type="STRING" id="29364.SAMN04487772_105136"/>
<keyword evidence="4 10" id="KW-0547">Nucleotide-binding</keyword>
<dbReference type="InterPro" id="IPR036615">
    <property type="entry name" value="Mur_ligase_C_dom_sf"/>
</dbReference>
<evidence type="ECO:0000259" key="13">
    <source>
        <dbReference type="Pfam" id="PF02875"/>
    </source>
</evidence>
<evidence type="ECO:0000256" key="7">
    <source>
        <dbReference type="ARBA" id="ARBA00022984"/>
    </source>
</evidence>
<feature type="domain" description="Mur ligase C-terminal" evidence="13">
    <location>
        <begin position="319"/>
        <end position="442"/>
    </location>
</feature>
<comment type="similarity">
    <text evidence="10">Belongs to the MurCDEF family. MurF subfamily.</text>
</comment>
<feature type="binding site" evidence="10">
    <location>
        <begin position="112"/>
        <end position="118"/>
    </location>
    <ligand>
        <name>ATP</name>
        <dbReference type="ChEBI" id="CHEBI:30616"/>
    </ligand>
</feature>
<keyword evidence="1 10" id="KW-0963">Cytoplasm</keyword>
<dbReference type="Gene3D" id="3.40.1390.10">
    <property type="entry name" value="MurE/MurF, N-terminal domain"/>
    <property type="match status" value="1"/>
</dbReference>
<dbReference type="InterPro" id="IPR013221">
    <property type="entry name" value="Mur_ligase_cen"/>
</dbReference>
<accession>A0A1I0AGY0</accession>
<evidence type="ECO:0000256" key="10">
    <source>
        <dbReference type="HAMAP-Rule" id="MF_02019"/>
    </source>
</evidence>
<keyword evidence="9 10" id="KW-0961">Cell wall biogenesis/degradation</keyword>
<evidence type="ECO:0000313" key="15">
    <source>
        <dbReference type="EMBL" id="SES93086.1"/>
    </source>
</evidence>
<dbReference type="GO" id="GO:0005737">
    <property type="term" value="C:cytoplasm"/>
    <property type="evidence" value="ECO:0007669"/>
    <property type="project" value="UniProtKB-SubCell"/>
</dbReference>
<dbReference type="EMBL" id="FOHN01000005">
    <property type="protein sequence ID" value="SES93086.1"/>
    <property type="molecule type" value="Genomic_DNA"/>
</dbReference>
<dbReference type="GO" id="GO:0047480">
    <property type="term" value="F:UDP-N-acetylmuramoyl-tripeptide-D-alanyl-D-alanine ligase activity"/>
    <property type="evidence" value="ECO:0007669"/>
    <property type="project" value="UniProtKB-UniRule"/>
</dbReference>
<dbReference type="GO" id="GO:0008360">
    <property type="term" value="P:regulation of cell shape"/>
    <property type="evidence" value="ECO:0007669"/>
    <property type="project" value="UniProtKB-KW"/>
</dbReference>
<keyword evidence="7 10" id="KW-0573">Peptidoglycan synthesis</keyword>
<dbReference type="PANTHER" id="PTHR43024:SF1">
    <property type="entry name" value="UDP-N-ACETYLMURAMOYL-TRIPEPTIDE--D-ALANYL-D-ALANINE LIGASE"/>
    <property type="match status" value="1"/>
</dbReference>
<feature type="domain" description="Mur ligase N-terminal catalytic" evidence="12">
    <location>
        <begin position="28"/>
        <end position="99"/>
    </location>
</feature>
<reference evidence="15 16" key="1">
    <citation type="submission" date="2016-10" db="EMBL/GenBank/DDBJ databases">
        <authorList>
            <person name="de Groot N.N."/>
        </authorList>
    </citation>
    <scope>NUCLEOTIDE SEQUENCE [LARGE SCALE GENOMIC DNA]</scope>
    <source>
        <strain evidence="15 16">DSM 1801</strain>
    </source>
</reference>
<dbReference type="GO" id="GO:0005524">
    <property type="term" value="F:ATP binding"/>
    <property type="evidence" value="ECO:0007669"/>
    <property type="project" value="UniProtKB-UniRule"/>
</dbReference>
<evidence type="ECO:0000259" key="12">
    <source>
        <dbReference type="Pfam" id="PF01225"/>
    </source>
</evidence>
<evidence type="ECO:0000256" key="1">
    <source>
        <dbReference type="ARBA" id="ARBA00022490"/>
    </source>
</evidence>
<dbReference type="GO" id="GO:0071555">
    <property type="term" value="P:cell wall organization"/>
    <property type="evidence" value="ECO:0007669"/>
    <property type="project" value="UniProtKB-KW"/>
</dbReference>
<sequence>MKNMSLEQIAKACNGLYVGSENEKISCVSGITLDSRKIENGSLFVAIKGERVDGHTFVEGAYEKGAVCCLVEDAPEHANGPYIKVDSCTQAIKEIAEYYRQTLDIKVVGITGSVGKTSTKEMIASILEQKYKVQKTQGNFNNEIGVPITIFSIEEEHEVAVLEMGISDFGEMHRLSKMVRPDIVVMTNIGLCHLENLHSRDGILKAKSEIYDFARENCVAVLNGDDDKLVTLKDHKRICPKFYGLETGNDIYAVNVVDKGLEGIQCDICIGNEKVNVWIPIPGMHMVYNALAGAQVGLQLGLAMEEIKAGIEALKPTGGRNNILNVNNKTVIDDCYNANPVSMRSSLDVLAKATGRKVAILGDMGELGTDEKQLHYGVGEYAASHNIDVLACVGTLCEEMKKGAEAVSDSRTKVMYFATREELLEKLYGFVEEGDTILVKASHFMKFEQVVEELKK</sequence>
<keyword evidence="2 10" id="KW-0436">Ligase</keyword>
<dbReference type="AlphaFoldDB" id="A0A1I0AGY0"/>
<organism evidence="15 16">
    <name type="scientific">[Clostridium] polysaccharolyticum</name>
    <dbReference type="NCBI Taxonomy" id="29364"/>
    <lineage>
        <taxon>Bacteria</taxon>
        <taxon>Bacillati</taxon>
        <taxon>Bacillota</taxon>
        <taxon>Clostridia</taxon>
        <taxon>Lachnospirales</taxon>
        <taxon>Lachnospiraceae</taxon>
    </lineage>
</organism>
<dbReference type="InterPro" id="IPR051046">
    <property type="entry name" value="MurCDEF_CellWall_CoF430Synth"/>
</dbReference>
<keyword evidence="6 10" id="KW-0133">Cell shape</keyword>
<dbReference type="Proteomes" id="UP000199800">
    <property type="component" value="Unassembled WGS sequence"/>
</dbReference>
<evidence type="ECO:0000256" key="2">
    <source>
        <dbReference type="ARBA" id="ARBA00022598"/>
    </source>
</evidence>
<dbReference type="Gene3D" id="3.40.1190.10">
    <property type="entry name" value="Mur-like, catalytic domain"/>
    <property type="match status" value="1"/>
</dbReference>
<proteinExistence type="inferred from homology"/>
<dbReference type="Pfam" id="PF01225">
    <property type="entry name" value="Mur_ligase"/>
    <property type="match status" value="1"/>
</dbReference>
<dbReference type="InterPro" id="IPR036565">
    <property type="entry name" value="Mur-like_cat_sf"/>
</dbReference>
<dbReference type="Gene3D" id="3.90.190.20">
    <property type="entry name" value="Mur ligase, C-terminal domain"/>
    <property type="match status" value="1"/>
</dbReference>
<dbReference type="GO" id="GO:0009252">
    <property type="term" value="P:peptidoglycan biosynthetic process"/>
    <property type="evidence" value="ECO:0007669"/>
    <property type="project" value="UniProtKB-UniRule"/>
</dbReference>
<dbReference type="SUPFAM" id="SSF53623">
    <property type="entry name" value="MurD-like peptide ligases, catalytic domain"/>
    <property type="match status" value="1"/>
</dbReference>
<evidence type="ECO:0000256" key="11">
    <source>
        <dbReference type="RuleBase" id="RU004136"/>
    </source>
</evidence>
<dbReference type="SUPFAM" id="SSF63418">
    <property type="entry name" value="MurE/MurF N-terminal domain"/>
    <property type="match status" value="1"/>
</dbReference>
<gene>
    <name evidence="10" type="primary">murF</name>
    <name evidence="15" type="ORF">SAMN04487772_105136</name>
</gene>
<dbReference type="NCBIfam" id="TIGR01143">
    <property type="entry name" value="murF"/>
    <property type="match status" value="1"/>
</dbReference>
<feature type="domain" description="Mur ligase central" evidence="14">
    <location>
        <begin position="110"/>
        <end position="295"/>
    </location>
</feature>
<comment type="function">
    <text evidence="10 11">Involved in cell wall formation. Catalyzes the final step in the synthesis of UDP-N-acetylmuramoyl-pentapeptide, the precursor of murein.</text>
</comment>
<keyword evidence="8 10" id="KW-0131">Cell cycle</keyword>
<evidence type="ECO:0000256" key="8">
    <source>
        <dbReference type="ARBA" id="ARBA00023306"/>
    </source>
</evidence>
<name>A0A1I0AGY0_9FIRM</name>
<dbReference type="RefSeq" id="WP_092477080.1">
    <property type="nucleotide sequence ID" value="NZ_FOHN01000005.1"/>
</dbReference>
<dbReference type="InterPro" id="IPR035911">
    <property type="entry name" value="MurE/MurF_N"/>
</dbReference>
<dbReference type="SUPFAM" id="SSF53244">
    <property type="entry name" value="MurD-like peptide ligases, peptide-binding domain"/>
    <property type="match status" value="1"/>
</dbReference>
<comment type="pathway">
    <text evidence="10 11">Cell wall biogenesis; peptidoglycan biosynthesis.</text>
</comment>
<dbReference type="Pfam" id="PF02875">
    <property type="entry name" value="Mur_ligase_C"/>
    <property type="match status" value="1"/>
</dbReference>
<keyword evidence="3 10" id="KW-0132">Cell division</keyword>
<evidence type="ECO:0000256" key="4">
    <source>
        <dbReference type="ARBA" id="ARBA00022741"/>
    </source>
</evidence>
<dbReference type="OrthoDB" id="9801978at2"/>
<evidence type="ECO:0000256" key="9">
    <source>
        <dbReference type="ARBA" id="ARBA00023316"/>
    </source>
</evidence>
<keyword evidence="5 10" id="KW-0067">ATP-binding</keyword>
<dbReference type="InterPro" id="IPR005863">
    <property type="entry name" value="UDP-N-AcMur_synth"/>
</dbReference>
<evidence type="ECO:0000256" key="5">
    <source>
        <dbReference type="ARBA" id="ARBA00022840"/>
    </source>
</evidence>
<dbReference type="InterPro" id="IPR004101">
    <property type="entry name" value="Mur_ligase_C"/>
</dbReference>
<dbReference type="HAMAP" id="MF_02019">
    <property type="entry name" value="MurF"/>
    <property type="match status" value="1"/>
</dbReference>
<dbReference type="PANTHER" id="PTHR43024">
    <property type="entry name" value="UDP-N-ACETYLMURAMOYL-TRIPEPTIDE--D-ALANYL-D-ALANINE LIGASE"/>
    <property type="match status" value="1"/>
</dbReference>
<evidence type="ECO:0000256" key="3">
    <source>
        <dbReference type="ARBA" id="ARBA00022618"/>
    </source>
</evidence>
<dbReference type="GO" id="GO:0008766">
    <property type="term" value="F:UDP-N-acetylmuramoylalanyl-D-glutamyl-2,6-diaminopimelate-D-alanyl-D-alanine ligase activity"/>
    <property type="evidence" value="ECO:0007669"/>
    <property type="project" value="RHEA"/>
</dbReference>
<comment type="subcellular location">
    <subcellularLocation>
        <location evidence="10 11">Cytoplasm</location>
    </subcellularLocation>
</comment>
<dbReference type="InterPro" id="IPR000713">
    <property type="entry name" value="Mur_ligase_N"/>
</dbReference>
<protein>
    <recommendedName>
        <fullName evidence="10 11">UDP-N-acetylmuramoyl-tripeptide--D-alanyl-D-alanine ligase</fullName>
        <ecNumber evidence="10 11">6.3.2.10</ecNumber>
    </recommendedName>
    <alternativeName>
        <fullName evidence="10">D-alanyl-D-alanine-adding enzyme</fullName>
    </alternativeName>
</protein>
<evidence type="ECO:0000313" key="16">
    <source>
        <dbReference type="Proteomes" id="UP000199800"/>
    </source>
</evidence>
<dbReference type="UniPathway" id="UPA00219"/>
<evidence type="ECO:0000259" key="14">
    <source>
        <dbReference type="Pfam" id="PF08245"/>
    </source>
</evidence>
<comment type="catalytic activity">
    <reaction evidence="10 11">
        <text>D-alanyl-D-alanine + UDP-N-acetyl-alpha-D-muramoyl-L-alanyl-gamma-D-glutamyl-meso-2,6-diaminopimelate + ATP = UDP-N-acetyl-alpha-D-muramoyl-L-alanyl-gamma-D-glutamyl-meso-2,6-diaminopimeloyl-D-alanyl-D-alanine + ADP + phosphate + H(+)</text>
        <dbReference type="Rhea" id="RHEA:28374"/>
        <dbReference type="ChEBI" id="CHEBI:15378"/>
        <dbReference type="ChEBI" id="CHEBI:30616"/>
        <dbReference type="ChEBI" id="CHEBI:43474"/>
        <dbReference type="ChEBI" id="CHEBI:57822"/>
        <dbReference type="ChEBI" id="CHEBI:61386"/>
        <dbReference type="ChEBI" id="CHEBI:83905"/>
        <dbReference type="ChEBI" id="CHEBI:456216"/>
        <dbReference type="EC" id="6.3.2.10"/>
    </reaction>
</comment>
<keyword evidence="16" id="KW-1185">Reference proteome</keyword>
<evidence type="ECO:0000256" key="6">
    <source>
        <dbReference type="ARBA" id="ARBA00022960"/>
    </source>
</evidence>
<dbReference type="EC" id="6.3.2.10" evidence="10 11"/>
<dbReference type="GO" id="GO:0051301">
    <property type="term" value="P:cell division"/>
    <property type="evidence" value="ECO:0007669"/>
    <property type="project" value="UniProtKB-KW"/>
</dbReference>
<dbReference type="Pfam" id="PF08245">
    <property type="entry name" value="Mur_ligase_M"/>
    <property type="match status" value="1"/>
</dbReference>